<dbReference type="PANTHER" id="PTHR34001">
    <property type="entry name" value="BLL7405 PROTEIN"/>
    <property type="match status" value="1"/>
</dbReference>
<dbReference type="PANTHER" id="PTHR34001:SF3">
    <property type="entry name" value="BLL7405 PROTEIN"/>
    <property type="match status" value="1"/>
</dbReference>
<feature type="domain" description="Outer membrane protein beta-barrel" evidence="7">
    <location>
        <begin position="36"/>
        <end position="274"/>
    </location>
</feature>
<keyword evidence="3" id="KW-0472">Membrane</keyword>
<accession>Q20Z00</accession>
<dbReference type="GO" id="GO:0009279">
    <property type="term" value="C:cell outer membrane"/>
    <property type="evidence" value="ECO:0007669"/>
    <property type="project" value="UniProtKB-SubCell"/>
</dbReference>
<proteinExistence type="inferred from homology"/>
<name>Q20Z00_RHOPB</name>
<dbReference type="InterPro" id="IPR051692">
    <property type="entry name" value="OMP-like"/>
</dbReference>
<keyword evidence="2 6" id="KW-0732">Signal</keyword>
<organism evidence="8">
    <name type="scientific">Rhodopseudomonas palustris (strain BisB18)</name>
    <dbReference type="NCBI Taxonomy" id="316056"/>
    <lineage>
        <taxon>Bacteria</taxon>
        <taxon>Pseudomonadati</taxon>
        <taxon>Pseudomonadota</taxon>
        <taxon>Alphaproteobacteria</taxon>
        <taxon>Hyphomicrobiales</taxon>
        <taxon>Nitrobacteraceae</taxon>
        <taxon>Rhodopseudomonas</taxon>
    </lineage>
</organism>
<comment type="similarity">
    <text evidence="5">Belongs to the Omp25/RopB family.</text>
</comment>
<dbReference type="STRING" id="316056.RPC_4110"/>
<keyword evidence="4" id="KW-0998">Cell outer membrane</keyword>
<protein>
    <recommendedName>
        <fullName evidence="7">Outer membrane protein beta-barrel domain-containing protein</fullName>
    </recommendedName>
</protein>
<feature type="signal peptide" evidence="6">
    <location>
        <begin position="1"/>
        <end position="19"/>
    </location>
</feature>
<evidence type="ECO:0000313" key="8">
    <source>
        <dbReference type="EMBL" id="ABD89636.1"/>
    </source>
</evidence>
<dbReference type="InterPro" id="IPR027385">
    <property type="entry name" value="Beta-barrel_OMP"/>
</dbReference>
<dbReference type="HOGENOM" id="CLU_1049219_0_0_5"/>
<dbReference type="RefSeq" id="WP_011474517.1">
    <property type="nucleotide sequence ID" value="NC_007925.1"/>
</dbReference>
<evidence type="ECO:0000256" key="4">
    <source>
        <dbReference type="ARBA" id="ARBA00023237"/>
    </source>
</evidence>
<evidence type="ECO:0000256" key="5">
    <source>
        <dbReference type="ARBA" id="ARBA00038306"/>
    </source>
</evidence>
<dbReference type="OrthoDB" id="8001404at2"/>
<sequence length="274" mass="29411">MRRVVVGAMLLTVAQEAYAADMPFLRGSVLDGPSRVVNWEGFYIGGQASYGTSDMNFTDATRGLAEQAMTNTLVNSAMQVSDWPTLGKQSAHGQGYGGFVGYNWQWTDVVLGLEANYIHGKFDGSDSNVANPMTRCMGLSDSLYHCAGYRSAASIVINDLGSARARAGWSVGSFLPYMFGGVSLGQADIVRSASIRDTLYTASPALGGTYVGYNQFDRAKVQNGHFIYGYGGGLGVDMMVFGGLFVRAEWEYLKFAAPVDTSVSTVRAGVGYKF</sequence>
<evidence type="ECO:0000256" key="2">
    <source>
        <dbReference type="ARBA" id="ARBA00022729"/>
    </source>
</evidence>
<evidence type="ECO:0000256" key="3">
    <source>
        <dbReference type="ARBA" id="ARBA00023136"/>
    </source>
</evidence>
<reference evidence="8" key="1">
    <citation type="submission" date="2006-03" db="EMBL/GenBank/DDBJ databases">
        <title>Complete sequence of Rhodopseudomonas palustris BisB18.</title>
        <authorList>
            <consortium name="US DOE Joint Genome Institute"/>
            <person name="Copeland A."/>
            <person name="Lucas S."/>
            <person name="Lapidus A."/>
            <person name="Barry K."/>
            <person name="Detter J.C."/>
            <person name="Glavina del Rio T."/>
            <person name="Hammon N."/>
            <person name="Israni S."/>
            <person name="Dalin E."/>
            <person name="Tice H."/>
            <person name="Pitluck S."/>
            <person name="Chain P."/>
            <person name="Malfatti S."/>
            <person name="Shin M."/>
            <person name="Vergez L."/>
            <person name="Schmutz J."/>
            <person name="Larimer F."/>
            <person name="Land M."/>
            <person name="Hauser L."/>
            <person name="Pelletier D.A."/>
            <person name="Kyrpides N."/>
            <person name="Anderson I."/>
            <person name="Oda Y."/>
            <person name="Harwood C.S."/>
            <person name="Richardson P."/>
        </authorList>
    </citation>
    <scope>NUCLEOTIDE SEQUENCE [LARGE SCALE GENOMIC DNA]</scope>
    <source>
        <strain evidence="8">BisB18</strain>
    </source>
</reference>
<dbReference type="AlphaFoldDB" id="Q20Z00"/>
<evidence type="ECO:0000256" key="1">
    <source>
        <dbReference type="ARBA" id="ARBA00004442"/>
    </source>
</evidence>
<evidence type="ECO:0000256" key="6">
    <source>
        <dbReference type="SAM" id="SignalP"/>
    </source>
</evidence>
<comment type="subcellular location">
    <subcellularLocation>
        <location evidence="1">Cell outer membrane</location>
    </subcellularLocation>
</comment>
<dbReference type="Pfam" id="PF13505">
    <property type="entry name" value="OMP_b-brl"/>
    <property type="match status" value="1"/>
</dbReference>
<dbReference type="SUPFAM" id="SSF56925">
    <property type="entry name" value="OMPA-like"/>
    <property type="match status" value="1"/>
</dbReference>
<feature type="chain" id="PRO_5004199445" description="Outer membrane protein beta-barrel domain-containing protein" evidence="6">
    <location>
        <begin position="20"/>
        <end position="274"/>
    </location>
</feature>
<dbReference type="EMBL" id="CP000301">
    <property type="protein sequence ID" value="ABD89636.1"/>
    <property type="molecule type" value="Genomic_DNA"/>
</dbReference>
<dbReference type="eggNOG" id="COG3637">
    <property type="taxonomic scope" value="Bacteria"/>
</dbReference>
<evidence type="ECO:0000259" key="7">
    <source>
        <dbReference type="Pfam" id="PF13505"/>
    </source>
</evidence>
<dbReference type="InterPro" id="IPR011250">
    <property type="entry name" value="OMP/PagP_B-barrel"/>
</dbReference>
<dbReference type="KEGG" id="rpc:RPC_4110"/>
<gene>
    <name evidence="8" type="ordered locus">RPC_4110</name>
</gene>